<evidence type="ECO:0000313" key="2">
    <source>
        <dbReference type="Proteomes" id="UP000274504"/>
    </source>
</evidence>
<protein>
    <submittedName>
        <fullName evidence="3">C2H2-type domain-containing protein</fullName>
    </submittedName>
</protein>
<evidence type="ECO:0000313" key="3">
    <source>
        <dbReference type="WBParaSite" id="HDID_0000685701-mRNA-1"/>
    </source>
</evidence>
<proteinExistence type="predicted"/>
<dbReference type="WBParaSite" id="HDID_0000685701-mRNA-1">
    <property type="protein sequence ID" value="HDID_0000685701-mRNA-1"/>
    <property type="gene ID" value="HDID_0000685701"/>
</dbReference>
<organism evidence="3">
    <name type="scientific">Hymenolepis diminuta</name>
    <name type="common">Rat tapeworm</name>
    <dbReference type="NCBI Taxonomy" id="6216"/>
    <lineage>
        <taxon>Eukaryota</taxon>
        <taxon>Metazoa</taxon>
        <taxon>Spiralia</taxon>
        <taxon>Lophotrochozoa</taxon>
        <taxon>Platyhelminthes</taxon>
        <taxon>Cestoda</taxon>
        <taxon>Eucestoda</taxon>
        <taxon>Cyclophyllidea</taxon>
        <taxon>Hymenolepididae</taxon>
        <taxon>Hymenolepis</taxon>
    </lineage>
</organism>
<dbReference type="Proteomes" id="UP000274504">
    <property type="component" value="Unassembled WGS sequence"/>
</dbReference>
<gene>
    <name evidence="1" type="ORF">HDID_LOCUS6855</name>
</gene>
<reference evidence="3" key="1">
    <citation type="submission" date="2017-02" db="UniProtKB">
        <authorList>
            <consortium name="WormBaseParasite"/>
        </authorList>
    </citation>
    <scope>IDENTIFICATION</scope>
</reference>
<reference evidence="1 2" key="2">
    <citation type="submission" date="2018-11" db="EMBL/GenBank/DDBJ databases">
        <authorList>
            <consortium name="Pathogen Informatics"/>
        </authorList>
    </citation>
    <scope>NUCLEOTIDE SEQUENCE [LARGE SCALE GENOMIC DNA]</scope>
</reference>
<dbReference type="AlphaFoldDB" id="A0A0R3SPG8"/>
<sequence>MAYTCDECKKIYSRSTDRAKCMLKHRRRDVAEQPSSGETCVVNYSLKTSEIAVSVANPMTQLPITVNAPATAYLLPSGELLFTLDTQYTQGDQYYHEWRTSQPAHEAVVAYAVATDVPNAVHQTHSLPVDLCTSALCLTVTDPFSNSASQQSAVISVDPSTYQTIPSVADEGALDLTELPHEVIDLSSQVNPVDLSGTHPQHPRSELWESDSLFSYTHFLNGDDAL</sequence>
<dbReference type="OrthoDB" id="7295497at2759"/>
<accession>A0A0R3SPG8</accession>
<evidence type="ECO:0000313" key="1">
    <source>
        <dbReference type="EMBL" id="VDL59173.1"/>
    </source>
</evidence>
<name>A0A0R3SPG8_HYMDI</name>
<dbReference type="EMBL" id="UYSG01010883">
    <property type="protein sequence ID" value="VDL59173.1"/>
    <property type="molecule type" value="Genomic_DNA"/>
</dbReference>
<dbReference type="STRING" id="6216.A0A0R3SPG8"/>